<feature type="compositionally biased region" description="Low complexity" evidence="1">
    <location>
        <begin position="246"/>
        <end position="263"/>
    </location>
</feature>
<feature type="compositionally biased region" description="Low complexity" evidence="1">
    <location>
        <begin position="40"/>
        <end position="62"/>
    </location>
</feature>
<feature type="region of interest" description="Disordered" evidence="1">
    <location>
        <begin position="240"/>
        <end position="263"/>
    </location>
</feature>
<accession>A0A448WTL5</accession>
<evidence type="ECO:0000256" key="1">
    <source>
        <dbReference type="SAM" id="MobiDB-lite"/>
    </source>
</evidence>
<gene>
    <name evidence="2" type="ORF">PXEA_LOCUS13349</name>
</gene>
<evidence type="ECO:0000313" key="2">
    <source>
        <dbReference type="EMBL" id="VEL19909.1"/>
    </source>
</evidence>
<sequence>MAINKLSPGATAAEKTGRTFNFKYKSSGTIGTGQTRRTNSKAAAASQISSASSPASGPASASTVSTQSSCRRLLSDQRFLVSFIRHLDSPHALIRAKTYLVCSAFLATSPSESLPIACQTRLPACLERDLRATQRLHARYCPEATRELAQSDASLLACLDARLSAGRFCESSSTSGGDEAKPAGGAGLEASSDSWWSANLYLAACALHLADLLRFCLIPLVCRQAAGCLGLRLGQSDAAGQPGVNLTRTGSAGSSTSRRLTRGSSIRAADCEEAGGRNHHASARRQAGRPQSMYAGLASPLSAGTVAANATGTSAGSATATGTGQTCAAGFRAWLPAFSCLPGLLSTCISLRNSLYVSGYDGSRSAEVLLSSAGANRKSFGPIGESEQANTEPDGRTTDQVVADVRLNNDSDQVVELQTPSQQQICQRENTPIEKDFCMLMFLGSLLNHWASKEPIAAAGRPIHL</sequence>
<protein>
    <submittedName>
        <fullName evidence="2">Uncharacterized protein</fullName>
    </submittedName>
</protein>
<dbReference type="Proteomes" id="UP000784294">
    <property type="component" value="Unassembled WGS sequence"/>
</dbReference>
<feature type="compositionally biased region" description="Polar residues" evidence="1">
    <location>
        <begin position="28"/>
        <end position="37"/>
    </location>
</feature>
<keyword evidence="3" id="KW-1185">Reference proteome</keyword>
<comment type="caution">
    <text evidence="2">The sequence shown here is derived from an EMBL/GenBank/DDBJ whole genome shotgun (WGS) entry which is preliminary data.</text>
</comment>
<proteinExistence type="predicted"/>
<dbReference type="OrthoDB" id="24822at2759"/>
<dbReference type="EMBL" id="CAAALY010043832">
    <property type="protein sequence ID" value="VEL19909.1"/>
    <property type="molecule type" value="Genomic_DNA"/>
</dbReference>
<evidence type="ECO:0000313" key="3">
    <source>
        <dbReference type="Proteomes" id="UP000784294"/>
    </source>
</evidence>
<reference evidence="2" key="1">
    <citation type="submission" date="2018-11" db="EMBL/GenBank/DDBJ databases">
        <authorList>
            <consortium name="Pathogen Informatics"/>
        </authorList>
    </citation>
    <scope>NUCLEOTIDE SEQUENCE</scope>
</reference>
<feature type="region of interest" description="Disordered" evidence="1">
    <location>
        <begin position="28"/>
        <end position="63"/>
    </location>
</feature>
<dbReference type="AlphaFoldDB" id="A0A448WTL5"/>
<organism evidence="2 3">
    <name type="scientific">Protopolystoma xenopodis</name>
    <dbReference type="NCBI Taxonomy" id="117903"/>
    <lineage>
        <taxon>Eukaryota</taxon>
        <taxon>Metazoa</taxon>
        <taxon>Spiralia</taxon>
        <taxon>Lophotrochozoa</taxon>
        <taxon>Platyhelminthes</taxon>
        <taxon>Monogenea</taxon>
        <taxon>Polyopisthocotylea</taxon>
        <taxon>Polystomatidea</taxon>
        <taxon>Polystomatidae</taxon>
        <taxon>Protopolystoma</taxon>
    </lineage>
</organism>
<name>A0A448WTL5_9PLAT</name>